<dbReference type="RefSeq" id="WP_089217676.1">
    <property type="nucleotide sequence ID" value="NZ_FZOS01000001.1"/>
</dbReference>
<protein>
    <submittedName>
        <fullName evidence="3">Tetratricopeptide repeat-containing protein</fullName>
    </submittedName>
</protein>
<keyword evidence="4" id="KW-1185">Reference proteome</keyword>
<dbReference type="PROSITE" id="PS50005">
    <property type="entry name" value="TPR"/>
    <property type="match status" value="1"/>
</dbReference>
<dbReference type="InterPro" id="IPR026634">
    <property type="entry name" value="TPST-like"/>
</dbReference>
<feature type="repeat" description="TPR" evidence="2">
    <location>
        <begin position="247"/>
        <end position="280"/>
    </location>
</feature>
<evidence type="ECO:0000256" key="1">
    <source>
        <dbReference type="ARBA" id="ARBA00022679"/>
    </source>
</evidence>
<accession>A0A239BGD0</accession>
<dbReference type="InterPro" id="IPR011990">
    <property type="entry name" value="TPR-like_helical_dom_sf"/>
</dbReference>
<sequence length="638" mass="69849">MASGAAQSTGTLATALAHGHELLSARPALALEQARAIIEVAPDHGEALALLGRAHAALGQRDAAIAALRLAVVQVPGSADAWRTLGDQLILAGDNDAADAAYARHIRASINDPRLREAAEALCDHRLDVAERILKPHLKQFPTDVAAMRMLAELAGRIGRYADAENLLRRAVELAPGFAAARFNLATVLYRENKAVAALAELDHLLEGEPGNPAYRNLKGAALGRIGDFDDAIAQFEAVLAVRSGEAKIWMSYGHALKTVGRQSDSVHAYRRSIALRPTLGEAWWSLANLKTVKFDLTDIATMETALATSSLEPEDRFHLDFALGKAREDAGDADLAFAHYERGNDLRRTLIDYDAETTTEQVDRATALYTTAYFEARASQGSPSPDPVFILGMPRAGSTLIEQILASHPMIEGTQELPDIIAMARRLSDGKIRATDGCYPEIIGTLDAGALAALGDEYVERTRVHRKTSRPHFIDKMPNNWLHVGLILSILPHARIIDARRHPLDCCFSNYKQHFARGQAFSYSLDDMGRYYRDYVRLMAAIDIAAPGRVHRVHYEAMVDDTEAEVRRLLAYLGLPFDPACLRFHESGRAVRTASSEQVRQPIYRSGMGQWQPFSAHLGPLRAALAGLDESYPKIAI</sequence>
<dbReference type="SUPFAM" id="SSF52540">
    <property type="entry name" value="P-loop containing nucleoside triphosphate hydrolases"/>
    <property type="match status" value="1"/>
</dbReference>
<dbReference type="SMART" id="SM00028">
    <property type="entry name" value="TPR"/>
    <property type="match status" value="6"/>
</dbReference>
<reference evidence="4" key="1">
    <citation type="submission" date="2017-06" db="EMBL/GenBank/DDBJ databases">
        <authorList>
            <person name="Varghese N."/>
            <person name="Submissions S."/>
        </authorList>
    </citation>
    <scope>NUCLEOTIDE SEQUENCE [LARGE SCALE GENOMIC DNA]</scope>
    <source>
        <strain evidence="4">LNB2</strain>
    </source>
</reference>
<dbReference type="EMBL" id="FZOS01000001">
    <property type="protein sequence ID" value="SNS06799.1"/>
    <property type="molecule type" value="Genomic_DNA"/>
</dbReference>
<proteinExistence type="predicted"/>
<dbReference type="Pfam" id="PF14559">
    <property type="entry name" value="TPR_19"/>
    <property type="match status" value="1"/>
</dbReference>
<keyword evidence="1" id="KW-0808">Transferase</keyword>
<dbReference type="AlphaFoldDB" id="A0A239BGD0"/>
<gene>
    <name evidence="3" type="ORF">SAMN06295912_101136</name>
</gene>
<dbReference type="InterPro" id="IPR019734">
    <property type="entry name" value="TPR_rpt"/>
</dbReference>
<dbReference type="SUPFAM" id="SSF48452">
    <property type="entry name" value="TPR-like"/>
    <property type="match status" value="1"/>
</dbReference>
<dbReference type="Gene3D" id="1.25.40.10">
    <property type="entry name" value="Tetratricopeptide repeat domain"/>
    <property type="match status" value="2"/>
</dbReference>
<dbReference type="PANTHER" id="PTHR12788">
    <property type="entry name" value="PROTEIN-TYROSINE SULFOTRANSFERASE 2"/>
    <property type="match status" value="1"/>
</dbReference>
<evidence type="ECO:0000256" key="2">
    <source>
        <dbReference type="PROSITE-ProRule" id="PRU00339"/>
    </source>
</evidence>
<dbReference type="Pfam" id="PF13428">
    <property type="entry name" value="TPR_14"/>
    <property type="match status" value="1"/>
</dbReference>
<evidence type="ECO:0000313" key="4">
    <source>
        <dbReference type="Proteomes" id="UP000198281"/>
    </source>
</evidence>
<dbReference type="GO" id="GO:0008476">
    <property type="term" value="F:protein-tyrosine sulfotransferase activity"/>
    <property type="evidence" value="ECO:0007669"/>
    <property type="project" value="InterPro"/>
</dbReference>
<name>A0A239BGD0_9SPHN</name>
<dbReference type="Pfam" id="PF13469">
    <property type="entry name" value="Sulfotransfer_3"/>
    <property type="match status" value="1"/>
</dbReference>
<dbReference type="PANTHER" id="PTHR12788:SF10">
    <property type="entry name" value="PROTEIN-TYROSINE SULFOTRANSFERASE"/>
    <property type="match status" value="1"/>
</dbReference>
<dbReference type="Gene3D" id="3.40.50.300">
    <property type="entry name" value="P-loop containing nucleotide triphosphate hydrolases"/>
    <property type="match status" value="1"/>
</dbReference>
<dbReference type="OrthoDB" id="9800698at2"/>
<organism evidence="3 4">
    <name type="scientific">Edaphosphingomonas laterariae</name>
    <dbReference type="NCBI Taxonomy" id="861865"/>
    <lineage>
        <taxon>Bacteria</taxon>
        <taxon>Pseudomonadati</taxon>
        <taxon>Pseudomonadota</taxon>
        <taxon>Alphaproteobacteria</taxon>
        <taxon>Sphingomonadales</taxon>
        <taxon>Rhizorhabdaceae</taxon>
        <taxon>Edaphosphingomonas</taxon>
    </lineage>
</organism>
<keyword evidence="2" id="KW-0802">TPR repeat</keyword>
<dbReference type="Proteomes" id="UP000198281">
    <property type="component" value="Unassembled WGS sequence"/>
</dbReference>
<dbReference type="InterPro" id="IPR027417">
    <property type="entry name" value="P-loop_NTPase"/>
</dbReference>
<evidence type="ECO:0000313" key="3">
    <source>
        <dbReference type="EMBL" id="SNS06799.1"/>
    </source>
</evidence>